<keyword evidence="5 17" id="KW-0812">Transmembrane</keyword>
<keyword evidence="7" id="KW-0630">Potassium</keyword>
<keyword evidence="4" id="KW-0633">Potassium transport</keyword>
<dbReference type="Proteomes" id="UP000694552">
    <property type="component" value="Unplaced"/>
</dbReference>
<feature type="transmembrane region" description="Helical" evidence="17">
    <location>
        <begin position="241"/>
        <end position="264"/>
    </location>
</feature>
<evidence type="ECO:0000256" key="10">
    <source>
        <dbReference type="ARBA" id="ARBA00023136"/>
    </source>
</evidence>
<feature type="transmembrane region" description="Helical" evidence="17">
    <location>
        <begin position="32"/>
        <end position="53"/>
    </location>
</feature>
<evidence type="ECO:0000256" key="3">
    <source>
        <dbReference type="ARBA" id="ARBA00022448"/>
    </source>
</evidence>
<accession>A0A8C8EEK8</accession>
<evidence type="ECO:0000256" key="6">
    <source>
        <dbReference type="ARBA" id="ARBA00022826"/>
    </source>
</evidence>
<sequence length="432" mass="49046">SFRKHLLFLVNTSLRGVTYIVQKLGESVQQLLLAKIAVYLMTFLIVTVAWAAHFSLMASFPDVPFGIFLFSVCAVVIGLIQAVIVAYGFYHPHLLNQQIQVSENQNFYKRHILKIILRGPVLCFLAAIFSFFFIPLVSYSRLFNYLVLYYVILPFCSKHLDLFPGQRDEEEEHHSLETFTFYLSEPLSKERVEAFSDGVYAIVATLLILDICEDNVPDPREVEEKFHGSLLEALSEYGPNYLAYFGSFVTIGLLWFVHHSLFLYVTKATRLMGLLNILSLAFIGGLPLAYQLTSEFAEKSHNEIEAIQVSCVITFFASIFQFAIWTTALLHERETLQPFAGYGGKEHAFMFAKLALYPCVSLGAFFLTCLLSEFSTAIFHIMQIVIPFAFLALRIFVRISSTVIKSVMSLSRWKVVLLEEEEACLSPTETLS</sequence>
<evidence type="ECO:0000256" key="11">
    <source>
        <dbReference type="ARBA" id="ARBA00023303"/>
    </source>
</evidence>
<dbReference type="Pfam" id="PF06736">
    <property type="entry name" value="TMEM175"/>
    <property type="match status" value="1"/>
</dbReference>
<evidence type="ECO:0000313" key="18">
    <source>
        <dbReference type="Ensembl" id="ENSOSUP00000021573.1"/>
    </source>
</evidence>
<feature type="transmembrane region" description="Helical" evidence="17">
    <location>
        <begin position="351"/>
        <end position="371"/>
    </location>
</feature>
<evidence type="ECO:0000256" key="17">
    <source>
        <dbReference type="SAM" id="Phobius"/>
    </source>
</evidence>
<evidence type="ECO:0000256" key="9">
    <source>
        <dbReference type="ARBA" id="ARBA00023065"/>
    </source>
</evidence>
<reference evidence="18" key="1">
    <citation type="submission" date="2025-08" db="UniProtKB">
        <authorList>
            <consortium name="Ensembl"/>
        </authorList>
    </citation>
    <scope>IDENTIFICATION</scope>
</reference>
<comment type="catalytic activity">
    <reaction evidence="14">
        <text>K(+)(in) = K(+)(out)</text>
        <dbReference type="Rhea" id="RHEA:29463"/>
        <dbReference type="ChEBI" id="CHEBI:29103"/>
    </reaction>
</comment>
<dbReference type="PANTHER" id="PTHR31462">
    <property type="entry name" value="ENDOSOMAL/LYSOSOMAL POTASSIUM CHANNEL TMEM175"/>
    <property type="match status" value="1"/>
</dbReference>
<dbReference type="Ensembl" id="ENSOSUT00000022239.1">
    <property type="protein sequence ID" value="ENSOSUP00000021573.1"/>
    <property type="gene ID" value="ENSOSUG00000014947.1"/>
</dbReference>
<evidence type="ECO:0000256" key="16">
    <source>
        <dbReference type="ARBA" id="ARBA00044317"/>
    </source>
</evidence>
<feature type="transmembrane region" description="Helical" evidence="17">
    <location>
        <begin position="115"/>
        <end position="137"/>
    </location>
</feature>
<keyword evidence="19" id="KW-1185">Reference proteome</keyword>
<comment type="similarity">
    <text evidence="2">Belongs to the TMEM175 family.</text>
</comment>
<evidence type="ECO:0000256" key="4">
    <source>
        <dbReference type="ARBA" id="ARBA00022538"/>
    </source>
</evidence>
<evidence type="ECO:0000256" key="15">
    <source>
        <dbReference type="ARBA" id="ARBA00034544"/>
    </source>
</evidence>
<dbReference type="GO" id="GO:0015252">
    <property type="term" value="F:proton channel activity"/>
    <property type="evidence" value="ECO:0007669"/>
    <property type="project" value="InterPro"/>
</dbReference>
<dbReference type="PANTHER" id="PTHR31462:SF5">
    <property type="entry name" value="ENDOSOMAL_LYSOSOMAL PROTON CHANNEL TMEM175"/>
    <property type="match status" value="1"/>
</dbReference>
<evidence type="ECO:0000256" key="5">
    <source>
        <dbReference type="ARBA" id="ARBA00022692"/>
    </source>
</evidence>
<organism evidence="18 19">
    <name type="scientific">Otus sunia</name>
    <name type="common">Oriental scops-owl</name>
    <dbReference type="NCBI Taxonomy" id="257818"/>
    <lineage>
        <taxon>Eukaryota</taxon>
        <taxon>Metazoa</taxon>
        <taxon>Chordata</taxon>
        <taxon>Craniata</taxon>
        <taxon>Vertebrata</taxon>
        <taxon>Euteleostomi</taxon>
        <taxon>Archelosauria</taxon>
        <taxon>Archosauria</taxon>
        <taxon>Dinosauria</taxon>
        <taxon>Saurischia</taxon>
        <taxon>Theropoda</taxon>
        <taxon>Coelurosauria</taxon>
        <taxon>Aves</taxon>
        <taxon>Neognathae</taxon>
        <taxon>Neoaves</taxon>
        <taxon>Telluraves</taxon>
        <taxon>Strigiformes</taxon>
        <taxon>Strigidae</taxon>
        <taxon>Otus</taxon>
    </lineage>
</organism>
<feature type="transmembrane region" description="Helical" evidence="17">
    <location>
        <begin position="271"/>
        <end position="290"/>
    </location>
</feature>
<keyword evidence="6" id="KW-0631">Potassium channel</keyword>
<keyword evidence="11" id="KW-0407">Ion channel</keyword>
<name>A0A8C8EEK8_9STRI</name>
<feature type="transmembrane region" description="Helical" evidence="17">
    <location>
        <begin position="377"/>
        <end position="397"/>
    </location>
</feature>
<comment type="catalytic activity">
    <reaction evidence="12">
        <text>H(+)(in) = H(+)(out)</text>
        <dbReference type="Rhea" id="RHEA:34979"/>
        <dbReference type="ChEBI" id="CHEBI:15378"/>
    </reaction>
</comment>
<evidence type="ECO:0000256" key="8">
    <source>
        <dbReference type="ARBA" id="ARBA00022989"/>
    </source>
</evidence>
<feature type="transmembrane region" description="Helical" evidence="17">
    <location>
        <begin position="65"/>
        <end position="90"/>
    </location>
</feature>
<feature type="transmembrane region" description="Helical" evidence="17">
    <location>
        <begin position="306"/>
        <end position="330"/>
    </location>
</feature>
<dbReference type="InterPro" id="IPR010617">
    <property type="entry name" value="TMEM175-like"/>
</dbReference>
<evidence type="ECO:0000256" key="7">
    <source>
        <dbReference type="ARBA" id="ARBA00022958"/>
    </source>
</evidence>
<evidence type="ECO:0000256" key="1">
    <source>
        <dbReference type="ARBA" id="ARBA00004141"/>
    </source>
</evidence>
<keyword evidence="8 17" id="KW-1133">Transmembrane helix</keyword>
<reference evidence="18" key="2">
    <citation type="submission" date="2025-09" db="UniProtKB">
        <authorList>
            <consortium name="Ensembl"/>
        </authorList>
    </citation>
    <scope>IDENTIFICATION</scope>
</reference>
<evidence type="ECO:0000256" key="2">
    <source>
        <dbReference type="ARBA" id="ARBA00006920"/>
    </source>
</evidence>
<keyword evidence="9" id="KW-0406">Ion transport</keyword>
<comment type="subcellular location">
    <subcellularLocation>
        <location evidence="1">Membrane</location>
        <topology evidence="1">Multi-pass membrane protein</topology>
    </subcellularLocation>
</comment>
<dbReference type="GO" id="GO:0005267">
    <property type="term" value="F:potassium channel activity"/>
    <property type="evidence" value="ECO:0007669"/>
    <property type="project" value="UniProtKB-KW"/>
</dbReference>
<dbReference type="GO" id="GO:0016020">
    <property type="term" value="C:membrane"/>
    <property type="evidence" value="ECO:0007669"/>
    <property type="project" value="UniProtKB-SubCell"/>
</dbReference>
<evidence type="ECO:0000256" key="14">
    <source>
        <dbReference type="ARBA" id="ARBA00034430"/>
    </source>
</evidence>
<evidence type="ECO:0000256" key="13">
    <source>
        <dbReference type="ARBA" id="ARBA00030477"/>
    </source>
</evidence>
<keyword evidence="3" id="KW-0813">Transport</keyword>
<dbReference type="AlphaFoldDB" id="A0A8C8EEK8"/>
<keyword evidence="10 17" id="KW-0472">Membrane</keyword>
<evidence type="ECO:0000313" key="19">
    <source>
        <dbReference type="Proteomes" id="UP000694552"/>
    </source>
</evidence>
<protein>
    <recommendedName>
        <fullName evidence="15">Endosomal/lysosomal proton channel TMEM175</fullName>
    </recommendedName>
    <alternativeName>
        <fullName evidence="16">Potassium channel TMEM175</fullName>
    </alternativeName>
    <alternativeName>
        <fullName evidence="13">Transmembrane protein 175</fullName>
    </alternativeName>
</protein>
<evidence type="ECO:0000256" key="12">
    <source>
        <dbReference type="ARBA" id="ARBA00024169"/>
    </source>
</evidence>
<proteinExistence type="inferred from homology"/>